<dbReference type="GO" id="GO:0003677">
    <property type="term" value="F:DNA binding"/>
    <property type="evidence" value="ECO:0007669"/>
    <property type="project" value="InterPro"/>
</dbReference>
<evidence type="ECO:0000256" key="1">
    <source>
        <dbReference type="ARBA" id="ARBA00010641"/>
    </source>
</evidence>
<keyword evidence="4" id="KW-0804">Transcription</keyword>
<dbReference type="Pfam" id="PF08281">
    <property type="entry name" value="Sigma70_r4_2"/>
    <property type="match status" value="1"/>
</dbReference>
<gene>
    <name evidence="7" type="ORF">SAMN05660909_05121</name>
</gene>
<accession>A0A1H4GAK1</accession>
<evidence type="ECO:0000256" key="3">
    <source>
        <dbReference type="ARBA" id="ARBA00023082"/>
    </source>
</evidence>
<evidence type="ECO:0000256" key="4">
    <source>
        <dbReference type="ARBA" id="ARBA00023163"/>
    </source>
</evidence>
<dbReference type="GO" id="GO:0016987">
    <property type="term" value="F:sigma factor activity"/>
    <property type="evidence" value="ECO:0007669"/>
    <property type="project" value="UniProtKB-KW"/>
</dbReference>
<dbReference type="InterPro" id="IPR014284">
    <property type="entry name" value="RNA_pol_sigma-70_dom"/>
</dbReference>
<evidence type="ECO:0000259" key="5">
    <source>
        <dbReference type="Pfam" id="PF04542"/>
    </source>
</evidence>
<protein>
    <submittedName>
        <fullName evidence="7">RNA polymerase sigma-70 factor, ECF subfamily</fullName>
    </submittedName>
</protein>
<dbReference type="InterPro" id="IPR036388">
    <property type="entry name" value="WH-like_DNA-bd_sf"/>
</dbReference>
<dbReference type="SUPFAM" id="SSF88659">
    <property type="entry name" value="Sigma3 and sigma4 domains of RNA polymerase sigma factors"/>
    <property type="match status" value="1"/>
</dbReference>
<dbReference type="InterPro" id="IPR007627">
    <property type="entry name" value="RNA_pol_sigma70_r2"/>
</dbReference>
<dbReference type="NCBIfam" id="TIGR02937">
    <property type="entry name" value="sigma70-ECF"/>
    <property type="match status" value="1"/>
</dbReference>
<dbReference type="PANTHER" id="PTHR43133:SF46">
    <property type="entry name" value="RNA POLYMERASE SIGMA-70 FACTOR ECF SUBFAMILY"/>
    <property type="match status" value="1"/>
</dbReference>
<feature type="domain" description="RNA polymerase sigma-70 region 2" evidence="5">
    <location>
        <begin position="42"/>
        <end position="102"/>
    </location>
</feature>
<dbReference type="EMBL" id="FNRL01000035">
    <property type="protein sequence ID" value="SEB06655.1"/>
    <property type="molecule type" value="Genomic_DNA"/>
</dbReference>
<dbReference type="Gene3D" id="1.10.10.10">
    <property type="entry name" value="Winged helix-like DNA-binding domain superfamily/Winged helix DNA-binding domain"/>
    <property type="match status" value="1"/>
</dbReference>
<dbReference type="NCBIfam" id="TIGR02985">
    <property type="entry name" value="Sig70_bacteroi1"/>
    <property type="match status" value="1"/>
</dbReference>
<dbReference type="InterPro" id="IPR039425">
    <property type="entry name" value="RNA_pol_sigma-70-like"/>
</dbReference>
<dbReference type="STRING" id="408074.SAMN05660909_05121"/>
<sequence length="212" mass="25262">MFLTLIFSYEKIYVEMFHIELTDTDLWKAIRCDDQHAFNRLFDKYWVSVYKTGYKYLRDKEASQEIVHDIFLSIWNRRHTLEIASFPSFLLTATRYQIYSRQKARHVLVPVDTDSLGNEITSHSEADTHIRQSELYEQLHATLLQLPKRCQEIFRLSRFEYLSNDEIALRLGISKRTVENQLTMALKHLRLHFKNGSVTMLLLLLFNSNRLL</sequence>
<comment type="similarity">
    <text evidence="1">Belongs to the sigma-70 factor family. ECF subfamily.</text>
</comment>
<dbReference type="InterPro" id="IPR013325">
    <property type="entry name" value="RNA_pol_sigma_r2"/>
</dbReference>
<evidence type="ECO:0000313" key="7">
    <source>
        <dbReference type="EMBL" id="SEB06655.1"/>
    </source>
</evidence>
<dbReference type="InterPro" id="IPR013249">
    <property type="entry name" value="RNA_pol_sigma70_r4_t2"/>
</dbReference>
<keyword evidence="3" id="KW-0731">Sigma factor</keyword>
<evidence type="ECO:0000313" key="8">
    <source>
        <dbReference type="Proteomes" id="UP000199656"/>
    </source>
</evidence>
<keyword evidence="8" id="KW-1185">Reference proteome</keyword>
<reference evidence="8" key="1">
    <citation type="submission" date="2016-10" db="EMBL/GenBank/DDBJ databases">
        <authorList>
            <person name="Varghese N."/>
            <person name="Submissions S."/>
        </authorList>
    </citation>
    <scope>NUCLEOTIDE SEQUENCE [LARGE SCALE GENOMIC DNA]</scope>
    <source>
        <strain evidence="8">DSM 23920</strain>
    </source>
</reference>
<name>A0A1H4GAK1_9BACT</name>
<dbReference type="SUPFAM" id="SSF88946">
    <property type="entry name" value="Sigma2 domain of RNA polymerase sigma factors"/>
    <property type="match status" value="1"/>
</dbReference>
<dbReference type="PANTHER" id="PTHR43133">
    <property type="entry name" value="RNA POLYMERASE ECF-TYPE SIGMA FACTO"/>
    <property type="match status" value="1"/>
</dbReference>
<evidence type="ECO:0000259" key="6">
    <source>
        <dbReference type="Pfam" id="PF08281"/>
    </source>
</evidence>
<dbReference type="InterPro" id="IPR014327">
    <property type="entry name" value="RNA_pol_sigma70_bacteroid"/>
</dbReference>
<evidence type="ECO:0000256" key="2">
    <source>
        <dbReference type="ARBA" id="ARBA00023015"/>
    </source>
</evidence>
<feature type="domain" description="RNA polymerase sigma factor 70 region 4 type 2" evidence="6">
    <location>
        <begin position="137"/>
        <end position="189"/>
    </location>
</feature>
<proteinExistence type="inferred from homology"/>
<dbReference type="Gene3D" id="1.10.1740.10">
    <property type="match status" value="1"/>
</dbReference>
<dbReference type="InterPro" id="IPR013324">
    <property type="entry name" value="RNA_pol_sigma_r3/r4-like"/>
</dbReference>
<organism evidence="7 8">
    <name type="scientific">Chitinophaga terrae</name>
    <name type="common">ex Kim and Jung 2007</name>
    <dbReference type="NCBI Taxonomy" id="408074"/>
    <lineage>
        <taxon>Bacteria</taxon>
        <taxon>Pseudomonadati</taxon>
        <taxon>Bacteroidota</taxon>
        <taxon>Chitinophagia</taxon>
        <taxon>Chitinophagales</taxon>
        <taxon>Chitinophagaceae</taxon>
        <taxon>Chitinophaga</taxon>
    </lineage>
</organism>
<keyword evidence="2" id="KW-0805">Transcription regulation</keyword>
<dbReference type="AlphaFoldDB" id="A0A1H4GAK1"/>
<dbReference type="GO" id="GO:0006352">
    <property type="term" value="P:DNA-templated transcription initiation"/>
    <property type="evidence" value="ECO:0007669"/>
    <property type="project" value="InterPro"/>
</dbReference>
<dbReference type="Pfam" id="PF04542">
    <property type="entry name" value="Sigma70_r2"/>
    <property type="match status" value="1"/>
</dbReference>
<dbReference type="Proteomes" id="UP000199656">
    <property type="component" value="Unassembled WGS sequence"/>
</dbReference>